<dbReference type="Proteomes" id="UP000236664">
    <property type="component" value="Unassembled WGS sequence"/>
</dbReference>
<proteinExistence type="predicted"/>
<evidence type="ECO:0008006" key="3">
    <source>
        <dbReference type="Google" id="ProtNLM"/>
    </source>
</evidence>
<sequence>MASSSPISTPPSSNDLPRLPLEIWMHIFEDLESLENLQSLISASPTAFYYFQGGKRYILRPLVDHINSRIDSDIISMLLSSSKIRKLLRNTAGLTLLQIRTELSMFVKPLFRPNRFQYWDQNLSAVTELTKSFRRICSALYFSRGMRDSLWLKDCTPSARLSSHPEVSISELKKFFVAFMKQTIRIDLSKYHNGIFLNPRSSVLGSVVWQAANPNLQDVAPKLWQPSSYHAGGLAINGRGLSYVAGEIATLLHQPSEDPKGGYTHMKPLITQLPSFASEELRLK</sequence>
<dbReference type="AlphaFoldDB" id="A0A2K0UU75"/>
<dbReference type="OrthoDB" id="5015970at2759"/>
<protein>
    <recommendedName>
        <fullName evidence="3">F-box domain-containing protein</fullName>
    </recommendedName>
</protein>
<reference evidence="1 2" key="1">
    <citation type="submission" date="2017-06" db="EMBL/GenBank/DDBJ databases">
        <title>Genome of Fusarium nygamai isolate CS10214.</title>
        <authorList>
            <person name="Gardiner D.M."/>
            <person name="Obanor F."/>
            <person name="Kazan K."/>
        </authorList>
    </citation>
    <scope>NUCLEOTIDE SEQUENCE [LARGE SCALE GENOMIC DNA]</scope>
    <source>
        <strain evidence="1 2">CS10214</strain>
    </source>
</reference>
<evidence type="ECO:0000313" key="2">
    <source>
        <dbReference type="Proteomes" id="UP000236664"/>
    </source>
</evidence>
<gene>
    <name evidence="1" type="ORF">FNYG_14005</name>
</gene>
<comment type="caution">
    <text evidence="1">The sequence shown here is derived from an EMBL/GenBank/DDBJ whole genome shotgun (WGS) entry which is preliminary data.</text>
</comment>
<accession>A0A2K0UU75</accession>
<organism evidence="1 2">
    <name type="scientific">Gibberella nygamai</name>
    <name type="common">Bean root rot disease fungus</name>
    <name type="synonym">Fusarium nygamai</name>
    <dbReference type="NCBI Taxonomy" id="42673"/>
    <lineage>
        <taxon>Eukaryota</taxon>
        <taxon>Fungi</taxon>
        <taxon>Dikarya</taxon>
        <taxon>Ascomycota</taxon>
        <taxon>Pezizomycotina</taxon>
        <taxon>Sordariomycetes</taxon>
        <taxon>Hypocreomycetidae</taxon>
        <taxon>Hypocreales</taxon>
        <taxon>Nectriaceae</taxon>
        <taxon>Fusarium</taxon>
        <taxon>Fusarium fujikuroi species complex</taxon>
    </lineage>
</organism>
<dbReference type="EMBL" id="MTQA01000307">
    <property type="protein sequence ID" value="PNP61319.1"/>
    <property type="molecule type" value="Genomic_DNA"/>
</dbReference>
<evidence type="ECO:0000313" key="1">
    <source>
        <dbReference type="EMBL" id="PNP61319.1"/>
    </source>
</evidence>
<keyword evidence="2" id="KW-1185">Reference proteome</keyword>
<name>A0A2K0UU75_GIBNY</name>